<evidence type="ECO:0000256" key="8">
    <source>
        <dbReference type="ARBA" id="ARBA00048027"/>
    </source>
</evidence>
<dbReference type="SMART" id="SM00382">
    <property type="entry name" value="AAA"/>
    <property type="match status" value="1"/>
</dbReference>
<dbReference type="GO" id="GO:0005737">
    <property type="term" value="C:cytoplasm"/>
    <property type="evidence" value="ECO:0007669"/>
    <property type="project" value="UniProtKB-SubCell"/>
</dbReference>
<gene>
    <name evidence="10" type="primary">ftsY</name>
    <name evidence="12" type="ORF">TAGGR_1503</name>
</gene>
<comment type="subcellular location">
    <subcellularLocation>
        <location evidence="10">Cell membrane</location>
        <topology evidence="10">Peripheral membrane protein</topology>
        <orientation evidence="10">Cytoplasmic side</orientation>
    </subcellularLocation>
    <subcellularLocation>
        <location evidence="10">Cytoplasm</location>
    </subcellularLocation>
</comment>
<dbReference type="SUPFAM" id="SSF52540">
    <property type="entry name" value="P-loop containing nucleoside triphosphate hydrolases"/>
    <property type="match status" value="1"/>
</dbReference>
<keyword evidence="1 10" id="KW-1003">Cell membrane</keyword>
<evidence type="ECO:0000256" key="4">
    <source>
        <dbReference type="ARBA" id="ARBA00022801"/>
    </source>
</evidence>
<dbReference type="Gene3D" id="3.40.50.300">
    <property type="entry name" value="P-loop containing nucleotide triphosphate hydrolases"/>
    <property type="match status" value="1"/>
</dbReference>
<feature type="binding site" evidence="10">
    <location>
        <begin position="189"/>
        <end position="193"/>
    </location>
    <ligand>
        <name>GTP</name>
        <dbReference type="ChEBI" id="CHEBI:37565"/>
    </ligand>
</feature>
<evidence type="ECO:0000256" key="6">
    <source>
        <dbReference type="ARBA" id="ARBA00023136"/>
    </source>
</evidence>
<dbReference type="NCBIfam" id="TIGR00064">
    <property type="entry name" value="ftsY"/>
    <property type="match status" value="1"/>
</dbReference>
<keyword evidence="4 10" id="KW-0378">Hydrolase</keyword>
<dbReference type="STRING" id="86166.TAGGR_1503"/>
<evidence type="ECO:0000256" key="7">
    <source>
        <dbReference type="ARBA" id="ARBA00023170"/>
    </source>
</evidence>
<dbReference type="InterPro" id="IPR003593">
    <property type="entry name" value="AAA+_ATPase"/>
</dbReference>
<dbReference type="CDD" id="cd17874">
    <property type="entry name" value="FtsY"/>
    <property type="match status" value="1"/>
</dbReference>
<dbReference type="InterPro" id="IPR000897">
    <property type="entry name" value="SRP54_GTPase_dom"/>
</dbReference>
<keyword evidence="13" id="KW-1185">Reference proteome</keyword>
<evidence type="ECO:0000256" key="5">
    <source>
        <dbReference type="ARBA" id="ARBA00023134"/>
    </source>
</evidence>
<dbReference type="SMART" id="SM00963">
    <property type="entry name" value="SRP54_N"/>
    <property type="match status" value="1"/>
</dbReference>
<dbReference type="SMART" id="SM00962">
    <property type="entry name" value="SRP54"/>
    <property type="match status" value="1"/>
</dbReference>
<dbReference type="InterPro" id="IPR027417">
    <property type="entry name" value="P-loop_NTPase"/>
</dbReference>
<keyword evidence="7 10" id="KW-0675">Receptor</keyword>
<dbReference type="HAMAP" id="MF_00920">
    <property type="entry name" value="FtsY"/>
    <property type="match status" value="1"/>
</dbReference>
<dbReference type="InterPro" id="IPR036225">
    <property type="entry name" value="SRP/SRP_N"/>
</dbReference>
<evidence type="ECO:0000256" key="10">
    <source>
        <dbReference type="HAMAP-Rule" id="MF_00920"/>
    </source>
</evidence>
<comment type="subunit">
    <text evidence="10">Part of the signal recognition particle protein translocation system, which is composed of SRP and FtsY.</text>
</comment>
<dbReference type="InterPro" id="IPR013822">
    <property type="entry name" value="Signal_recog_particl_SRP54_hlx"/>
</dbReference>
<dbReference type="SUPFAM" id="SSF47364">
    <property type="entry name" value="Domain of the SRP/SRP receptor G-proteins"/>
    <property type="match status" value="1"/>
</dbReference>
<dbReference type="EC" id="3.6.5.4" evidence="10"/>
<dbReference type="Pfam" id="PF02881">
    <property type="entry name" value="SRP54_N"/>
    <property type="match status" value="1"/>
</dbReference>
<evidence type="ECO:0000256" key="2">
    <source>
        <dbReference type="ARBA" id="ARBA00022490"/>
    </source>
</evidence>
<evidence type="ECO:0000256" key="9">
    <source>
        <dbReference type="ARBA" id="ARBA00053570"/>
    </source>
</evidence>
<dbReference type="PROSITE" id="PS00300">
    <property type="entry name" value="SRP54"/>
    <property type="match status" value="1"/>
</dbReference>
<comment type="catalytic activity">
    <reaction evidence="8 10">
        <text>GTP + H2O = GDP + phosphate + H(+)</text>
        <dbReference type="Rhea" id="RHEA:19669"/>
        <dbReference type="ChEBI" id="CHEBI:15377"/>
        <dbReference type="ChEBI" id="CHEBI:15378"/>
        <dbReference type="ChEBI" id="CHEBI:37565"/>
        <dbReference type="ChEBI" id="CHEBI:43474"/>
        <dbReference type="ChEBI" id="CHEBI:58189"/>
        <dbReference type="EC" id="3.6.5.4"/>
    </reaction>
</comment>
<keyword evidence="3 10" id="KW-0547">Nucleotide-binding</keyword>
<dbReference type="GO" id="GO:0005886">
    <property type="term" value="C:plasma membrane"/>
    <property type="evidence" value="ECO:0007669"/>
    <property type="project" value="UniProtKB-SubCell"/>
</dbReference>
<evidence type="ECO:0000259" key="11">
    <source>
        <dbReference type="PROSITE" id="PS00300"/>
    </source>
</evidence>
<comment type="function">
    <text evidence="9">Involved in targeting and insertion of nascent membrane proteins into the cytoplasmic membrane. Acts as a receptor for the complex formed by the signal recognition particle (SRP) and the ribosome-nascent chain (RNC). Interaction with SRP-RNC leads to the transfer of the RNC complex to the Sec translocase for insertion into the membrane, the hydrolysis of GTP by both Ffh and FtsY, and the dissociation of the SRP-FtsY complex into the individual components.</text>
</comment>
<dbReference type="GO" id="GO:0005047">
    <property type="term" value="F:signal recognition particle binding"/>
    <property type="evidence" value="ECO:0007669"/>
    <property type="project" value="TreeGrafter"/>
</dbReference>
<comment type="caution">
    <text evidence="12">The sequence shown here is derived from an EMBL/GenBank/DDBJ whole genome shotgun (WGS) entry which is preliminary data.</text>
</comment>
<dbReference type="Gene3D" id="1.20.120.140">
    <property type="entry name" value="Signal recognition particle SRP54, nucleotide-binding domain"/>
    <property type="match status" value="1"/>
</dbReference>
<dbReference type="PANTHER" id="PTHR43134:SF1">
    <property type="entry name" value="SIGNAL RECOGNITION PARTICLE RECEPTOR SUBUNIT ALPHA"/>
    <property type="match status" value="1"/>
</dbReference>
<dbReference type="RefSeq" id="WP_059175787.1">
    <property type="nucleotide sequence ID" value="NZ_BCNO01000001.1"/>
</dbReference>
<evidence type="ECO:0000256" key="1">
    <source>
        <dbReference type="ARBA" id="ARBA00022475"/>
    </source>
</evidence>
<dbReference type="GO" id="GO:0005525">
    <property type="term" value="F:GTP binding"/>
    <property type="evidence" value="ECO:0007669"/>
    <property type="project" value="UniProtKB-UniRule"/>
</dbReference>
<protein>
    <recommendedName>
        <fullName evidence="10">Signal recognition particle receptor FtsY</fullName>
        <shortName evidence="10">SRP receptor</shortName>
        <ecNumber evidence="10">3.6.5.4</ecNumber>
    </recommendedName>
</protein>
<dbReference type="FunFam" id="1.20.120.140:FF:000002">
    <property type="entry name" value="Signal recognition particle receptor FtsY"/>
    <property type="match status" value="1"/>
</dbReference>
<dbReference type="GO" id="GO:0006614">
    <property type="term" value="P:SRP-dependent cotranslational protein targeting to membrane"/>
    <property type="evidence" value="ECO:0007669"/>
    <property type="project" value="InterPro"/>
</dbReference>
<feature type="domain" description="SRP54-type proteins GTP-binding" evidence="11">
    <location>
        <begin position="274"/>
        <end position="287"/>
    </location>
</feature>
<comment type="similarity">
    <text evidence="10">Belongs to the GTP-binding SRP family. FtsY subfamily.</text>
</comment>
<feature type="binding site" evidence="10">
    <location>
        <begin position="253"/>
        <end position="256"/>
    </location>
    <ligand>
        <name>GTP</name>
        <dbReference type="ChEBI" id="CHEBI:37565"/>
    </ligand>
</feature>
<name>A0A0U9HN82_9BACT</name>
<proteinExistence type="inferred from homology"/>
<dbReference type="FunFam" id="3.40.50.300:FF:000053">
    <property type="entry name" value="Signal recognition particle receptor FtsY"/>
    <property type="match status" value="1"/>
</dbReference>
<keyword evidence="5 10" id="KW-0342">GTP-binding</keyword>
<reference evidence="13" key="1">
    <citation type="submission" date="2016-01" db="EMBL/GenBank/DDBJ databases">
        <title>Draft genome sequence of Thermodesulfovibrio aggregans strain TGE-P1.</title>
        <authorList>
            <person name="Sekiguchi Y."/>
            <person name="Ohashi A."/>
            <person name="Matsuura N."/>
            <person name="Tourlousse M.D."/>
        </authorList>
    </citation>
    <scope>NUCLEOTIDE SEQUENCE [LARGE SCALE GENOMIC DNA]</scope>
    <source>
        <strain evidence="13">TGE-P1</strain>
    </source>
</reference>
<dbReference type="AlphaFoldDB" id="A0A0U9HN82"/>
<evidence type="ECO:0000313" key="13">
    <source>
        <dbReference type="Proteomes" id="UP000054976"/>
    </source>
</evidence>
<dbReference type="Proteomes" id="UP000054976">
    <property type="component" value="Unassembled WGS sequence"/>
</dbReference>
<organism evidence="12 13">
    <name type="scientific">Thermodesulfovibrio aggregans</name>
    <dbReference type="NCBI Taxonomy" id="86166"/>
    <lineage>
        <taxon>Bacteria</taxon>
        <taxon>Pseudomonadati</taxon>
        <taxon>Nitrospirota</taxon>
        <taxon>Thermodesulfovibrionia</taxon>
        <taxon>Thermodesulfovibrionales</taxon>
        <taxon>Thermodesulfovibrionaceae</taxon>
        <taxon>Thermodesulfovibrio</taxon>
    </lineage>
</organism>
<keyword evidence="6 10" id="KW-0472">Membrane</keyword>
<dbReference type="InterPro" id="IPR042101">
    <property type="entry name" value="SRP54_N_sf"/>
</dbReference>
<keyword evidence="2 10" id="KW-0963">Cytoplasm</keyword>
<evidence type="ECO:0000313" key="12">
    <source>
        <dbReference type="EMBL" id="GAQ94324.1"/>
    </source>
</evidence>
<dbReference type="EMBL" id="BCNO01000001">
    <property type="protein sequence ID" value="GAQ94324.1"/>
    <property type="molecule type" value="Genomic_DNA"/>
</dbReference>
<dbReference type="InterPro" id="IPR004390">
    <property type="entry name" value="SR_rcpt_FtsY"/>
</dbReference>
<dbReference type="Pfam" id="PF00448">
    <property type="entry name" value="SRP54"/>
    <property type="match status" value="1"/>
</dbReference>
<dbReference type="OrthoDB" id="9804720at2"/>
<feature type="binding site" evidence="10">
    <location>
        <begin position="107"/>
        <end position="114"/>
    </location>
    <ligand>
        <name>GTP</name>
        <dbReference type="ChEBI" id="CHEBI:37565"/>
    </ligand>
</feature>
<dbReference type="PANTHER" id="PTHR43134">
    <property type="entry name" value="SIGNAL RECOGNITION PARTICLE RECEPTOR SUBUNIT ALPHA"/>
    <property type="match status" value="1"/>
</dbReference>
<accession>A0A0U9HN82</accession>
<evidence type="ECO:0000256" key="3">
    <source>
        <dbReference type="ARBA" id="ARBA00022741"/>
    </source>
</evidence>
<dbReference type="GO" id="GO:0003924">
    <property type="term" value="F:GTPase activity"/>
    <property type="evidence" value="ECO:0007669"/>
    <property type="project" value="UniProtKB-UniRule"/>
</dbReference>
<sequence>MGLFDKLKEKLVKTKKSIVEKIEAVIPTGGKIDESTIEEIEEILISSDVGVKATDEIVSILRKKVKEGNVKNFTDVKIILKEELVNLLKNNNFLNLKSKPSVILVVGVNGVGKTTTIGKLGHKFIQEGKSVVFAAADTFRAAAIEQLEIWAKRVGADIIKHKSGADPAAVAFDAVEHAKAKNKDIVIIDTAGRLHTKQPLMEELGKINRVIKKSIPDAPHETLLILDATTGQNAIRQASLFNEIIGLTGVVVTKLDGTAKGGVIFGIKKEIGIPVKLIGIGEDIDDLKKFNPHEFVEALFD</sequence>